<reference evidence="12" key="1">
    <citation type="submission" date="2022-11" db="EMBL/GenBank/DDBJ databases">
        <title>Chromosomal genome sequence assembly and mating type (MAT) locus characterization of the leprose asexual lichenized fungus Lepraria neglecta (Nyl.) Erichsen.</title>
        <authorList>
            <person name="Allen J.L."/>
            <person name="Pfeffer B."/>
        </authorList>
    </citation>
    <scope>NUCLEOTIDE SEQUENCE</scope>
    <source>
        <strain evidence="12">Allen 5258</strain>
    </source>
</reference>
<dbReference type="Proteomes" id="UP001276659">
    <property type="component" value="Unassembled WGS sequence"/>
</dbReference>
<keyword evidence="13" id="KW-1185">Reference proteome</keyword>
<dbReference type="GO" id="GO:0016020">
    <property type="term" value="C:membrane"/>
    <property type="evidence" value="ECO:0007669"/>
    <property type="project" value="UniProtKB-SubCell"/>
</dbReference>
<protein>
    <recommendedName>
        <fullName evidence="14">Cytochrome P450</fullName>
    </recommendedName>
</protein>
<keyword evidence="4" id="KW-0349">Heme</keyword>
<dbReference type="PANTHER" id="PTHR46206:SF5">
    <property type="entry name" value="P450, PUTATIVE (EUROFUNG)-RELATED"/>
    <property type="match status" value="1"/>
</dbReference>
<evidence type="ECO:0000256" key="2">
    <source>
        <dbReference type="ARBA" id="ARBA00004370"/>
    </source>
</evidence>
<evidence type="ECO:0000256" key="11">
    <source>
        <dbReference type="ARBA" id="ARBA00023136"/>
    </source>
</evidence>
<dbReference type="GO" id="GO:0004497">
    <property type="term" value="F:monooxygenase activity"/>
    <property type="evidence" value="ECO:0007669"/>
    <property type="project" value="UniProtKB-KW"/>
</dbReference>
<keyword evidence="11" id="KW-0472">Membrane</keyword>
<evidence type="ECO:0000256" key="4">
    <source>
        <dbReference type="ARBA" id="ARBA00022617"/>
    </source>
</evidence>
<accession>A0AAD9YXB9</accession>
<dbReference type="EMBL" id="JASNWA010000011">
    <property type="protein sequence ID" value="KAK3167686.1"/>
    <property type="molecule type" value="Genomic_DNA"/>
</dbReference>
<keyword evidence="10" id="KW-0503">Monooxygenase</keyword>
<gene>
    <name evidence="12" type="ORF">OEA41_010813</name>
</gene>
<dbReference type="PANTHER" id="PTHR46206">
    <property type="entry name" value="CYTOCHROME P450"/>
    <property type="match status" value="1"/>
</dbReference>
<dbReference type="GO" id="GO:0020037">
    <property type="term" value="F:heme binding"/>
    <property type="evidence" value="ECO:0007669"/>
    <property type="project" value="InterPro"/>
</dbReference>
<keyword evidence="8" id="KW-0560">Oxidoreductase</keyword>
<evidence type="ECO:0000256" key="9">
    <source>
        <dbReference type="ARBA" id="ARBA00023004"/>
    </source>
</evidence>
<comment type="similarity">
    <text evidence="3">Belongs to the cytochrome P450 family.</text>
</comment>
<comment type="subcellular location">
    <subcellularLocation>
        <location evidence="2">Membrane</location>
    </subcellularLocation>
</comment>
<keyword evidence="5" id="KW-0812">Transmembrane</keyword>
<evidence type="ECO:0000256" key="8">
    <source>
        <dbReference type="ARBA" id="ARBA00023002"/>
    </source>
</evidence>
<evidence type="ECO:0000313" key="13">
    <source>
        <dbReference type="Proteomes" id="UP001276659"/>
    </source>
</evidence>
<evidence type="ECO:0000256" key="5">
    <source>
        <dbReference type="ARBA" id="ARBA00022692"/>
    </source>
</evidence>
<dbReference type="GO" id="GO:0005506">
    <property type="term" value="F:iron ion binding"/>
    <property type="evidence" value="ECO:0007669"/>
    <property type="project" value="InterPro"/>
</dbReference>
<evidence type="ECO:0000256" key="3">
    <source>
        <dbReference type="ARBA" id="ARBA00010617"/>
    </source>
</evidence>
<name>A0AAD9YXB9_9LECA</name>
<evidence type="ECO:0000256" key="10">
    <source>
        <dbReference type="ARBA" id="ARBA00023033"/>
    </source>
</evidence>
<proteinExistence type="inferred from homology"/>
<evidence type="ECO:0000313" key="12">
    <source>
        <dbReference type="EMBL" id="KAK3167686.1"/>
    </source>
</evidence>
<keyword evidence="9" id="KW-0408">Iron</keyword>
<organism evidence="12 13">
    <name type="scientific">Lepraria neglecta</name>
    <dbReference type="NCBI Taxonomy" id="209136"/>
    <lineage>
        <taxon>Eukaryota</taxon>
        <taxon>Fungi</taxon>
        <taxon>Dikarya</taxon>
        <taxon>Ascomycota</taxon>
        <taxon>Pezizomycotina</taxon>
        <taxon>Lecanoromycetes</taxon>
        <taxon>OSLEUM clade</taxon>
        <taxon>Lecanoromycetidae</taxon>
        <taxon>Lecanorales</taxon>
        <taxon>Lecanorineae</taxon>
        <taxon>Stereocaulaceae</taxon>
        <taxon>Lepraria</taxon>
    </lineage>
</organism>
<evidence type="ECO:0000256" key="7">
    <source>
        <dbReference type="ARBA" id="ARBA00022989"/>
    </source>
</evidence>
<keyword evidence="6" id="KW-0479">Metal-binding</keyword>
<dbReference type="AlphaFoldDB" id="A0AAD9YXB9"/>
<dbReference type="Gene3D" id="1.10.630.10">
    <property type="entry name" value="Cytochrome P450"/>
    <property type="match status" value="1"/>
</dbReference>
<evidence type="ECO:0000256" key="6">
    <source>
        <dbReference type="ARBA" id="ARBA00022723"/>
    </source>
</evidence>
<dbReference type="SUPFAM" id="SSF48264">
    <property type="entry name" value="Cytochrome P450"/>
    <property type="match status" value="1"/>
</dbReference>
<sequence length="247" mass="27728">MVTGKKHMLELSTAPELSIKAVYADDITKAENTKMFGLKYHINNMDHNEQTNLRTRLYGKVLRLNAPEQLAVMDPALRLRLESSFEAELFSGQMRGESVVALAPMIRKVTSGLMALLFFGEQLSSEPEFASALLDHSHDIVTSLKMNRLMPAFLHKTLTAIATRNGHAMRILTQRLRPIVGHAGGLYDEPEPVKSHTLLQTVLEETNGKEGDYWTPEILLEMVMGMFFAASHQPWSVSIQILRARLS</sequence>
<comment type="caution">
    <text evidence="12">The sequence shown here is derived from an EMBL/GenBank/DDBJ whole genome shotgun (WGS) entry which is preliminary data.</text>
</comment>
<evidence type="ECO:0008006" key="14">
    <source>
        <dbReference type="Google" id="ProtNLM"/>
    </source>
</evidence>
<dbReference type="GO" id="GO:0016705">
    <property type="term" value="F:oxidoreductase activity, acting on paired donors, with incorporation or reduction of molecular oxygen"/>
    <property type="evidence" value="ECO:0007669"/>
    <property type="project" value="InterPro"/>
</dbReference>
<comment type="cofactor">
    <cofactor evidence="1">
        <name>heme</name>
        <dbReference type="ChEBI" id="CHEBI:30413"/>
    </cofactor>
</comment>
<keyword evidence="7" id="KW-1133">Transmembrane helix</keyword>
<evidence type="ECO:0000256" key="1">
    <source>
        <dbReference type="ARBA" id="ARBA00001971"/>
    </source>
</evidence>
<dbReference type="InterPro" id="IPR036396">
    <property type="entry name" value="Cyt_P450_sf"/>
</dbReference>